<comment type="function">
    <text evidence="13">Extracellular serine carboxypeptidase that contributes to pathogenicity.</text>
</comment>
<comment type="similarity">
    <text evidence="3 14">Belongs to the peptidase S10 family.</text>
</comment>
<accession>A0A232LY69</accession>
<dbReference type="PRINTS" id="PR00724">
    <property type="entry name" value="CRBOXYPTASEC"/>
</dbReference>
<dbReference type="OrthoDB" id="443318at2759"/>
<dbReference type="InterPro" id="IPR029058">
    <property type="entry name" value="AB_hydrolase_fold"/>
</dbReference>
<evidence type="ECO:0000256" key="7">
    <source>
        <dbReference type="ARBA" id="ARBA00022670"/>
    </source>
</evidence>
<organism evidence="15 16">
    <name type="scientific">Elaphomyces granulatus</name>
    <dbReference type="NCBI Taxonomy" id="519963"/>
    <lineage>
        <taxon>Eukaryota</taxon>
        <taxon>Fungi</taxon>
        <taxon>Dikarya</taxon>
        <taxon>Ascomycota</taxon>
        <taxon>Pezizomycotina</taxon>
        <taxon>Eurotiomycetes</taxon>
        <taxon>Eurotiomycetidae</taxon>
        <taxon>Eurotiales</taxon>
        <taxon>Elaphomycetaceae</taxon>
        <taxon>Elaphomyces</taxon>
    </lineage>
</organism>
<dbReference type="Pfam" id="PF00450">
    <property type="entry name" value="Peptidase_S10"/>
    <property type="match status" value="1"/>
</dbReference>
<gene>
    <name evidence="15" type="ORF">Egran_03128</name>
</gene>
<keyword evidence="7 14" id="KW-0645">Protease</keyword>
<dbReference type="SUPFAM" id="SSF53474">
    <property type="entry name" value="alpha/beta-Hydrolases"/>
    <property type="match status" value="1"/>
</dbReference>
<keyword evidence="11" id="KW-0325">Glycoprotein</keyword>
<keyword evidence="8 14" id="KW-0732">Signal</keyword>
<reference evidence="15 16" key="1">
    <citation type="journal article" date="2015" name="Environ. Microbiol.">
        <title>Metagenome sequence of Elaphomyces granulatus from sporocarp tissue reveals Ascomycota ectomycorrhizal fingerprints of genome expansion and a Proteobacteria-rich microbiome.</title>
        <authorList>
            <person name="Quandt C.A."/>
            <person name="Kohler A."/>
            <person name="Hesse C.N."/>
            <person name="Sharpton T.J."/>
            <person name="Martin F."/>
            <person name="Spatafora J.W."/>
        </authorList>
    </citation>
    <scope>NUCLEOTIDE SEQUENCE [LARGE SCALE GENOMIC DNA]</scope>
    <source>
        <strain evidence="15 16">OSC145934</strain>
    </source>
</reference>
<sequence>MDFGPLYAPPSLFSMRLLLLGAVSILAVVASAQYFPPSPPEGVAFFKSKLYDGVTISYKEPAICETTPWIRSYSGYVYLPPGTMDDVHVQPYPINTFFWFFESRHDPANAPLSVWMNGGPGSSSMMGLFQENGPCLVNPDSNSTYLNPYSWNNYVNMLYIDQPSQVGFSYDGLHNGTYDQLTQKTTLAEFNKKGRPKHNNTLFWGTFPTQDDKSTANTTENAARVFWHFAQEWFAEFPAYKPNNNRISIWTESYGGRYGPSFAAFLNDQNKKIANGSLSGSYYIHLDTLGIINGCIDLSTQAMSYPQMAYNNTYGIQLLNQAGYDSYVDAWSGPNGCQASIEQCRTVSSQSDPGAYGNSTGANAMCEFAAHCLSNLESRADDFGVSVYDIAHPALDPFPPGYYDGYLNHHWVQAALGVLVNYTESSDAVYTAFSSAGDAVRLDADGYLADLAHLLDSGVKVALVYGDRDYICNWIGGENVSINVNFSNADKFRAAGYADLETNSSYVGGQVRQFGNFSFSRVYDAGHQVPAYQPETAYAIFNRSLSNLDIATGKISTSQNGSQYRTEGPSSTWQIKNKVPEKPAPTCYILSLRDTCTDEQIEGVVNGSALIRNYIVMNKDTVGLYNGGAKPTDTSTVTSSFGPPTSSKTIRLECPAAGLASVWAALLLGFLLY</sequence>
<dbReference type="EMBL" id="NPHW01003706">
    <property type="protein sequence ID" value="OXV09110.1"/>
    <property type="molecule type" value="Genomic_DNA"/>
</dbReference>
<name>A0A232LY69_9EURO</name>
<dbReference type="GO" id="GO:0000324">
    <property type="term" value="C:fungal-type vacuole"/>
    <property type="evidence" value="ECO:0007669"/>
    <property type="project" value="TreeGrafter"/>
</dbReference>
<keyword evidence="10" id="KW-0843">Virulence</keyword>
<evidence type="ECO:0000256" key="4">
    <source>
        <dbReference type="ARBA" id="ARBA00022475"/>
    </source>
</evidence>
<comment type="subcellular location">
    <subcellularLocation>
        <location evidence="2">Cell membrane</location>
        <topology evidence="2">Lipid-anchor</topology>
        <topology evidence="2">GPI-anchor</topology>
    </subcellularLocation>
</comment>
<dbReference type="AlphaFoldDB" id="A0A232LY69"/>
<evidence type="ECO:0000256" key="5">
    <source>
        <dbReference type="ARBA" id="ARBA00022622"/>
    </source>
</evidence>
<evidence type="ECO:0000313" key="16">
    <source>
        <dbReference type="Proteomes" id="UP000243515"/>
    </source>
</evidence>
<keyword evidence="4" id="KW-1003">Cell membrane</keyword>
<keyword evidence="12" id="KW-0449">Lipoprotein</keyword>
<evidence type="ECO:0000256" key="1">
    <source>
        <dbReference type="ARBA" id="ARBA00001003"/>
    </source>
</evidence>
<evidence type="ECO:0000256" key="12">
    <source>
        <dbReference type="ARBA" id="ARBA00023288"/>
    </source>
</evidence>
<dbReference type="InterPro" id="IPR018202">
    <property type="entry name" value="Ser_caboxypep_ser_AS"/>
</dbReference>
<evidence type="ECO:0000256" key="2">
    <source>
        <dbReference type="ARBA" id="ARBA00004609"/>
    </source>
</evidence>
<keyword evidence="16" id="KW-1185">Reference proteome</keyword>
<dbReference type="InterPro" id="IPR033124">
    <property type="entry name" value="Ser_caboxypep_his_AS"/>
</dbReference>
<proteinExistence type="inferred from homology"/>
<dbReference type="PANTHER" id="PTHR11802:SF189">
    <property type="entry name" value="CARBOXYPEPTIDASE"/>
    <property type="match status" value="1"/>
</dbReference>
<dbReference type="Gene3D" id="3.40.50.1820">
    <property type="entry name" value="alpha/beta hydrolase"/>
    <property type="match status" value="1"/>
</dbReference>
<feature type="signal peptide" evidence="14">
    <location>
        <begin position="1"/>
        <end position="32"/>
    </location>
</feature>
<comment type="catalytic activity">
    <reaction evidence="1">
        <text>Preferential release of a C-terminal arginine or lysine residue.</text>
        <dbReference type="EC" id="3.4.16.6"/>
    </reaction>
</comment>
<dbReference type="InterPro" id="IPR001563">
    <property type="entry name" value="Peptidase_S10"/>
</dbReference>
<dbReference type="EC" id="3.4.16.-" evidence="14"/>
<evidence type="ECO:0000256" key="14">
    <source>
        <dbReference type="RuleBase" id="RU361156"/>
    </source>
</evidence>
<keyword evidence="5" id="KW-0472">Membrane</keyword>
<evidence type="ECO:0000256" key="13">
    <source>
        <dbReference type="ARBA" id="ARBA00037356"/>
    </source>
</evidence>
<evidence type="ECO:0000313" key="15">
    <source>
        <dbReference type="EMBL" id="OXV09110.1"/>
    </source>
</evidence>
<feature type="chain" id="PRO_5011816200" description="Carboxypeptidase" evidence="14">
    <location>
        <begin position="33"/>
        <end position="673"/>
    </location>
</feature>
<protein>
    <recommendedName>
        <fullName evidence="14">Carboxypeptidase</fullName>
        <ecNumber evidence="14">3.4.16.-</ecNumber>
    </recommendedName>
</protein>
<dbReference type="PROSITE" id="PS00560">
    <property type="entry name" value="CARBOXYPEPT_SER_HIS"/>
    <property type="match status" value="1"/>
</dbReference>
<dbReference type="GO" id="GO:0005886">
    <property type="term" value="C:plasma membrane"/>
    <property type="evidence" value="ECO:0007669"/>
    <property type="project" value="UniProtKB-SubCell"/>
</dbReference>
<dbReference type="PANTHER" id="PTHR11802">
    <property type="entry name" value="SERINE PROTEASE FAMILY S10 SERINE CARBOXYPEPTIDASE"/>
    <property type="match status" value="1"/>
</dbReference>
<keyword evidence="6 14" id="KW-0121">Carboxypeptidase</keyword>
<dbReference type="GO" id="GO:0004185">
    <property type="term" value="F:serine-type carboxypeptidase activity"/>
    <property type="evidence" value="ECO:0007669"/>
    <property type="project" value="UniProtKB-UniRule"/>
</dbReference>
<evidence type="ECO:0000256" key="8">
    <source>
        <dbReference type="ARBA" id="ARBA00022729"/>
    </source>
</evidence>
<keyword evidence="9 14" id="KW-0378">Hydrolase</keyword>
<evidence type="ECO:0000256" key="6">
    <source>
        <dbReference type="ARBA" id="ARBA00022645"/>
    </source>
</evidence>
<evidence type="ECO:0000256" key="10">
    <source>
        <dbReference type="ARBA" id="ARBA00023026"/>
    </source>
</evidence>
<evidence type="ECO:0000256" key="11">
    <source>
        <dbReference type="ARBA" id="ARBA00023180"/>
    </source>
</evidence>
<comment type="caution">
    <text evidence="15">The sequence shown here is derived from an EMBL/GenBank/DDBJ whole genome shotgun (WGS) entry which is preliminary data.</text>
</comment>
<dbReference type="GO" id="GO:0006508">
    <property type="term" value="P:proteolysis"/>
    <property type="evidence" value="ECO:0007669"/>
    <property type="project" value="UniProtKB-KW"/>
</dbReference>
<evidence type="ECO:0000256" key="9">
    <source>
        <dbReference type="ARBA" id="ARBA00022801"/>
    </source>
</evidence>
<keyword evidence="5" id="KW-0336">GPI-anchor</keyword>
<dbReference type="Proteomes" id="UP000243515">
    <property type="component" value="Unassembled WGS sequence"/>
</dbReference>
<dbReference type="PROSITE" id="PS00131">
    <property type="entry name" value="CARBOXYPEPT_SER_SER"/>
    <property type="match status" value="1"/>
</dbReference>
<evidence type="ECO:0000256" key="3">
    <source>
        <dbReference type="ARBA" id="ARBA00009431"/>
    </source>
</evidence>
<dbReference type="GO" id="GO:0098552">
    <property type="term" value="C:side of membrane"/>
    <property type="evidence" value="ECO:0007669"/>
    <property type="project" value="UniProtKB-KW"/>
</dbReference>